<feature type="transmembrane region" description="Helical" evidence="8">
    <location>
        <begin position="64"/>
        <end position="84"/>
    </location>
</feature>
<name>A0A5B8L3M7_9HYPH</name>
<dbReference type="InterPro" id="IPR004776">
    <property type="entry name" value="Mem_transp_PIN-like"/>
</dbReference>
<dbReference type="GO" id="GO:0055085">
    <property type="term" value="P:transmembrane transport"/>
    <property type="evidence" value="ECO:0007669"/>
    <property type="project" value="InterPro"/>
</dbReference>
<keyword evidence="6 8" id="KW-1133">Transmembrane helix</keyword>
<evidence type="ECO:0000256" key="6">
    <source>
        <dbReference type="ARBA" id="ARBA00022989"/>
    </source>
</evidence>
<feature type="transmembrane region" description="Helical" evidence="8">
    <location>
        <begin position="39"/>
        <end position="57"/>
    </location>
</feature>
<organism evidence="9 10">
    <name type="scientific">Nitratireductor mangrovi</name>
    <dbReference type="NCBI Taxonomy" id="2599600"/>
    <lineage>
        <taxon>Bacteria</taxon>
        <taxon>Pseudomonadati</taxon>
        <taxon>Pseudomonadota</taxon>
        <taxon>Alphaproteobacteria</taxon>
        <taxon>Hyphomicrobiales</taxon>
        <taxon>Phyllobacteriaceae</taxon>
        <taxon>Nitratireductor</taxon>
    </lineage>
</organism>
<evidence type="ECO:0000256" key="2">
    <source>
        <dbReference type="ARBA" id="ARBA00010145"/>
    </source>
</evidence>
<evidence type="ECO:0000256" key="4">
    <source>
        <dbReference type="ARBA" id="ARBA00022475"/>
    </source>
</evidence>
<dbReference type="GO" id="GO:0005886">
    <property type="term" value="C:plasma membrane"/>
    <property type="evidence" value="ECO:0007669"/>
    <property type="project" value="UniProtKB-SubCell"/>
</dbReference>
<dbReference type="EMBL" id="CP042301">
    <property type="protein sequence ID" value="QDZ02505.1"/>
    <property type="molecule type" value="Genomic_DNA"/>
</dbReference>
<dbReference type="InterPro" id="IPR038770">
    <property type="entry name" value="Na+/solute_symporter_sf"/>
</dbReference>
<dbReference type="Pfam" id="PF03547">
    <property type="entry name" value="Mem_trans"/>
    <property type="match status" value="1"/>
</dbReference>
<evidence type="ECO:0000256" key="1">
    <source>
        <dbReference type="ARBA" id="ARBA00004651"/>
    </source>
</evidence>
<feature type="transmembrane region" description="Helical" evidence="8">
    <location>
        <begin position="120"/>
        <end position="149"/>
    </location>
</feature>
<evidence type="ECO:0000313" key="9">
    <source>
        <dbReference type="EMBL" id="QDZ02505.1"/>
    </source>
</evidence>
<comment type="similarity">
    <text evidence="2">Belongs to the auxin efflux carrier (TC 2.A.69) family.</text>
</comment>
<feature type="transmembrane region" description="Helical" evidence="8">
    <location>
        <begin position="226"/>
        <end position="245"/>
    </location>
</feature>
<feature type="transmembrane region" description="Helical" evidence="8">
    <location>
        <begin position="283"/>
        <end position="310"/>
    </location>
</feature>
<reference evidence="9" key="1">
    <citation type="submission" date="2020-04" db="EMBL/GenBank/DDBJ databases">
        <title>Nitratireductor sp. nov. isolated from mangrove soil.</title>
        <authorList>
            <person name="Ye Y."/>
        </authorList>
    </citation>
    <scope>NUCLEOTIDE SEQUENCE</scope>
    <source>
        <strain evidence="9">SY7</strain>
    </source>
</reference>
<keyword evidence="7 8" id="KW-0472">Membrane</keyword>
<dbReference type="AlphaFoldDB" id="A0A5B8L3M7"/>
<evidence type="ECO:0000313" key="10">
    <source>
        <dbReference type="Proteomes" id="UP000321389"/>
    </source>
</evidence>
<feature type="transmembrane region" description="Helical" evidence="8">
    <location>
        <begin position="257"/>
        <end position="274"/>
    </location>
</feature>
<evidence type="ECO:0000256" key="7">
    <source>
        <dbReference type="ARBA" id="ARBA00023136"/>
    </source>
</evidence>
<dbReference type="OrthoDB" id="9805563at2"/>
<keyword evidence="3" id="KW-0813">Transport</keyword>
<feature type="transmembrane region" description="Helical" evidence="8">
    <location>
        <begin position="161"/>
        <end position="183"/>
    </location>
</feature>
<dbReference type="Gene3D" id="1.20.1530.20">
    <property type="match status" value="1"/>
</dbReference>
<comment type="subcellular location">
    <subcellularLocation>
        <location evidence="1">Cell membrane</location>
        <topology evidence="1">Multi-pass membrane protein</topology>
    </subcellularLocation>
</comment>
<dbReference type="Proteomes" id="UP000321389">
    <property type="component" value="Chromosome"/>
</dbReference>
<keyword evidence="10" id="KW-1185">Reference proteome</keyword>
<dbReference type="KEGG" id="niy:FQ775_20190"/>
<dbReference type="PANTHER" id="PTHR36838">
    <property type="entry name" value="AUXIN EFFLUX CARRIER FAMILY PROTEIN"/>
    <property type="match status" value="1"/>
</dbReference>
<protein>
    <submittedName>
        <fullName evidence="9">AEC family transporter</fullName>
    </submittedName>
</protein>
<evidence type="ECO:0000256" key="5">
    <source>
        <dbReference type="ARBA" id="ARBA00022692"/>
    </source>
</evidence>
<gene>
    <name evidence="9" type="ORF">FQ775_20190</name>
</gene>
<evidence type="ECO:0000256" key="8">
    <source>
        <dbReference type="SAM" id="Phobius"/>
    </source>
</evidence>
<sequence length="312" mass="32969">MVATFESILPIFLLIVAGNLLRRLPIVDDAAWPGLEKLGYWFLYPALLFITILNADFSGLSLDAMLAALILGILLMGAITLASWPLLRAAGWASAAEYSSIFQTSVRWNGFMALAVAERIFPAAGAAVVALVMAAIIVPVNVMSVAVVTRFADRNADWGHVAAAIARNPLILSALAALFVRALPWELYPPLNQTLNLVGRAALGMGLLTIGAGLRPADMLKARTAMWVPVFMKLAVFPVLLIGLGLACGVGGEELRYLALCAAVPTAMNGFLLARQLGGDAELYAAVTTLQTVVAFFSIPAVLAVTGYIMSG</sequence>
<keyword evidence="5 8" id="KW-0812">Transmembrane</keyword>
<accession>A0A5B8L3M7</accession>
<evidence type="ECO:0000256" key="3">
    <source>
        <dbReference type="ARBA" id="ARBA00022448"/>
    </source>
</evidence>
<keyword evidence="4" id="KW-1003">Cell membrane</keyword>
<proteinExistence type="inferred from homology"/>
<dbReference type="PANTHER" id="PTHR36838:SF4">
    <property type="entry name" value="AUXIN EFFLUX CARRIER FAMILY PROTEIN"/>
    <property type="match status" value="1"/>
</dbReference>
<dbReference type="RefSeq" id="WP_146301142.1">
    <property type="nucleotide sequence ID" value="NZ_CP042301.2"/>
</dbReference>